<accession>A0ABV6XSZ8</accession>
<dbReference type="SUPFAM" id="SSF55874">
    <property type="entry name" value="ATPase domain of HSP90 chaperone/DNA topoisomerase II/histidine kinase"/>
    <property type="match status" value="1"/>
</dbReference>
<dbReference type="RefSeq" id="WP_380566594.1">
    <property type="nucleotide sequence ID" value="NZ_JBEUKS010000009.1"/>
</dbReference>
<dbReference type="PIRSF" id="PIRSF037434">
    <property type="entry name" value="STHK_ChrS"/>
    <property type="match status" value="1"/>
</dbReference>
<keyword evidence="1" id="KW-0808">Transferase</keyword>
<feature type="domain" description="Histidine kinase" evidence="6">
    <location>
        <begin position="327"/>
        <end position="443"/>
    </location>
</feature>
<evidence type="ECO:0000256" key="4">
    <source>
        <dbReference type="SAM" id="MobiDB-lite"/>
    </source>
</evidence>
<dbReference type="InterPro" id="IPR005467">
    <property type="entry name" value="His_kinase_dom"/>
</dbReference>
<dbReference type="GO" id="GO:0016301">
    <property type="term" value="F:kinase activity"/>
    <property type="evidence" value="ECO:0007669"/>
    <property type="project" value="UniProtKB-KW"/>
</dbReference>
<feature type="transmembrane region" description="Helical" evidence="5">
    <location>
        <begin position="48"/>
        <end position="68"/>
    </location>
</feature>
<dbReference type="InterPro" id="IPR036890">
    <property type="entry name" value="HATPase_C_sf"/>
</dbReference>
<evidence type="ECO:0000313" key="8">
    <source>
        <dbReference type="Proteomes" id="UP001592581"/>
    </source>
</evidence>
<dbReference type="Pfam" id="PF07730">
    <property type="entry name" value="HisKA_3"/>
    <property type="match status" value="1"/>
</dbReference>
<feature type="transmembrane region" description="Helical" evidence="5">
    <location>
        <begin position="88"/>
        <end position="111"/>
    </location>
</feature>
<dbReference type="InterPro" id="IPR050482">
    <property type="entry name" value="Sensor_HK_TwoCompSys"/>
</dbReference>
<sequence length="450" mass="47937">MTAVPVPDAWQARSDRLARLLLLPILGVATTLAVLGPSDSGGPSLTSAHGLTGTVAVAVAACWSAALIRYPVTGVPGNVRAVVFCVHILLSGVLVWANPWFGVFAFSCYFFADELEPDRRKAAFVLVAAVLSASQTNGYPVAWNLHTVIYLVMVAFNVTAVLFMVGLLNRVLEQNTERGRMIDDLGEANRRLQESMAENAGLHAQLLVQAREAGIVEERQRLAGEIHDTLAQGLTGIITQLEAARRARHDEPEWNRHLDLADSLARANLTEARRSVRALRPEQLERATLPEAIEALARSWSEQSAIAAEVETTGIPAPMGTDVEAALFRVAQEALANVGKHARATQVHLTLSYLDDMLLLDVADDGVGFTPADETAPAGEAGRSADEAGPSGDEAGSSGDSHRSGGYGLPGMRRRLERLSGNLNVESTPGYGTTVNAAVPVRDPALGAVR</sequence>
<feature type="transmembrane region" description="Helical" evidence="5">
    <location>
        <begin position="17"/>
        <end position="36"/>
    </location>
</feature>
<dbReference type="CDD" id="cd16917">
    <property type="entry name" value="HATPase_UhpB-NarQ-NarX-like"/>
    <property type="match status" value="1"/>
</dbReference>
<evidence type="ECO:0000256" key="2">
    <source>
        <dbReference type="ARBA" id="ARBA00022777"/>
    </source>
</evidence>
<dbReference type="EMBL" id="JBEUKS010000009">
    <property type="protein sequence ID" value="MFC1441396.1"/>
    <property type="molecule type" value="Genomic_DNA"/>
</dbReference>
<evidence type="ECO:0000313" key="7">
    <source>
        <dbReference type="EMBL" id="MFC1441396.1"/>
    </source>
</evidence>
<evidence type="ECO:0000259" key="6">
    <source>
        <dbReference type="PROSITE" id="PS50109"/>
    </source>
</evidence>
<dbReference type="Gene3D" id="1.20.5.1930">
    <property type="match status" value="1"/>
</dbReference>
<keyword evidence="8" id="KW-1185">Reference proteome</keyword>
<dbReference type="Proteomes" id="UP001592581">
    <property type="component" value="Unassembled WGS sequence"/>
</dbReference>
<dbReference type="PANTHER" id="PTHR24421:SF62">
    <property type="entry name" value="SENSORY TRANSDUCTION HISTIDINE KINASE"/>
    <property type="match status" value="1"/>
</dbReference>
<protein>
    <submittedName>
        <fullName evidence="7">Sensor histidine kinase</fullName>
    </submittedName>
</protein>
<dbReference type="Gene3D" id="3.30.565.10">
    <property type="entry name" value="Histidine kinase-like ATPase, C-terminal domain"/>
    <property type="match status" value="1"/>
</dbReference>
<dbReference type="InterPro" id="IPR011712">
    <property type="entry name" value="Sig_transdc_His_kin_sub3_dim/P"/>
</dbReference>
<evidence type="ECO:0000256" key="1">
    <source>
        <dbReference type="ARBA" id="ARBA00022679"/>
    </source>
</evidence>
<keyword evidence="5" id="KW-0472">Membrane</keyword>
<evidence type="ECO:0000256" key="3">
    <source>
        <dbReference type="ARBA" id="ARBA00023012"/>
    </source>
</evidence>
<gene>
    <name evidence="7" type="ORF">ABUW04_24350</name>
</gene>
<dbReference type="InterPro" id="IPR017205">
    <property type="entry name" value="Sig_transdc_His_kinase_ChrS"/>
</dbReference>
<dbReference type="InterPro" id="IPR003594">
    <property type="entry name" value="HATPase_dom"/>
</dbReference>
<keyword evidence="5" id="KW-1133">Transmembrane helix</keyword>
<comment type="caution">
    <text evidence="7">The sequence shown here is derived from an EMBL/GenBank/DDBJ whole genome shotgun (WGS) entry which is preliminary data.</text>
</comment>
<proteinExistence type="predicted"/>
<dbReference type="PROSITE" id="PS50109">
    <property type="entry name" value="HIS_KIN"/>
    <property type="match status" value="1"/>
</dbReference>
<keyword evidence="3" id="KW-0902">Two-component regulatory system</keyword>
<name>A0ABV6XSZ8_9ACTN</name>
<keyword evidence="5" id="KW-0812">Transmembrane</keyword>
<dbReference type="Pfam" id="PF02518">
    <property type="entry name" value="HATPase_c"/>
    <property type="match status" value="1"/>
</dbReference>
<keyword evidence="2 7" id="KW-0418">Kinase</keyword>
<organism evidence="7 8">
    <name type="scientific">Streptacidiphilus jeojiensis</name>
    <dbReference type="NCBI Taxonomy" id="3229225"/>
    <lineage>
        <taxon>Bacteria</taxon>
        <taxon>Bacillati</taxon>
        <taxon>Actinomycetota</taxon>
        <taxon>Actinomycetes</taxon>
        <taxon>Kitasatosporales</taxon>
        <taxon>Streptomycetaceae</taxon>
        <taxon>Streptacidiphilus</taxon>
    </lineage>
</organism>
<dbReference type="SMART" id="SM00387">
    <property type="entry name" value="HATPase_c"/>
    <property type="match status" value="1"/>
</dbReference>
<feature type="transmembrane region" description="Helical" evidence="5">
    <location>
        <begin position="148"/>
        <end position="172"/>
    </location>
</feature>
<dbReference type="PANTHER" id="PTHR24421">
    <property type="entry name" value="NITRATE/NITRITE SENSOR PROTEIN NARX-RELATED"/>
    <property type="match status" value="1"/>
</dbReference>
<feature type="region of interest" description="Disordered" evidence="4">
    <location>
        <begin position="370"/>
        <end position="415"/>
    </location>
</feature>
<reference evidence="7 8" key="1">
    <citation type="submission" date="2024-06" db="EMBL/GenBank/DDBJ databases">
        <authorList>
            <person name="Lee S.D."/>
        </authorList>
    </citation>
    <scope>NUCLEOTIDE SEQUENCE [LARGE SCALE GENOMIC DNA]</scope>
    <source>
        <strain evidence="7 8">N1-10</strain>
    </source>
</reference>
<evidence type="ECO:0000256" key="5">
    <source>
        <dbReference type="SAM" id="Phobius"/>
    </source>
</evidence>